<reference evidence="1" key="2">
    <citation type="submission" date="2022-08" db="EMBL/GenBank/DDBJ databases">
        <authorList>
            <person name="Dong C."/>
        </authorList>
    </citation>
    <scope>NUCLEOTIDE SEQUENCE</scope>
    <source>
        <strain evidence="1">59MF3M-4</strain>
    </source>
</reference>
<protein>
    <submittedName>
        <fullName evidence="1">Uncharacterized protein</fullName>
    </submittedName>
</protein>
<accession>A0A9X2WFB1</accession>
<gene>
    <name evidence="1" type="ORF">NYR02_08315</name>
</gene>
<name>A0A9X2WFB1_9GAMM</name>
<comment type="caution">
    <text evidence="1">The sequence shown here is derived from an EMBL/GenBank/DDBJ whole genome shotgun (WGS) entry which is preliminary data.</text>
</comment>
<evidence type="ECO:0000313" key="1">
    <source>
        <dbReference type="EMBL" id="MCT7359020.1"/>
    </source>
</evidence>
<dbReference type="SUPFAM" id="SSF52777">
    <property type="entry name" value="CoA-dependent acyltransferases"/>
    <property type="match status" value="1"/>
</dbReference>
<dbReference type="AlphaFoldDB" id="A0A9X2WFB1"/>
<proteinExistence type="predicted"/>
<evidence type="ECO:0000313" key="2">
    <source>
        <dbReference type="Proteomes" id="UP001147830"/>
    </source>
</evidence>
<keyword evidence="2" id="KW-1185">Reference proteome</keyword>
<dbReference type="Proteomes" id="UP001147830">
    <property type="component" value="Unassembled WGS sequence"/>
</dbReference>
<dbReference type="EMBL" id="JAOANI010000015">
    <property type="protein sequence ID" value="MCT7359020.1"/>
    <property type="molecule type" value="Genomic_DNA"/>
</dbReference>
<organism evidence="1 2">
    <name type="scientific">Thalassolituus pacificus</name>
    <dbReference type="NCBI Taxonomy" id="2975440"/>
    <lineage>
        <taxon>Bacteria</taxon>
        <taxon>Pseudomonadati</taxon>
        <taxon>Pseudomonadota</taxon>
        <taxon>Gammaproteobacteria</taxon>
        <taxon>Oceanospirillales</taxon>
        <taxon>Oceanospirillaceae</taxon>
        <taxon>Thalassolituus</taxon>
    </lineage>
</organism>
<sequence>MRKDYIAQWYEVREEQGISDRIHCFIHNSQEQKTQWHHFRHRDTDGIGMLTNVREQLGYPASSLPRCRDLTEPGFWQTLNKVRRQRKDRTPKTVHWKKASTTKAGETATAVTEPEFTVLNTTTVSRLKTVAAARGVSLASLTFACLNKVIFSVCLQPGSRAWWFYPVNVRGAVSGPEQSNLSSGFYLALDEHRCAGHIHAQVKAKLVAREHWWLWKMAHIGRWIGKTGVRFIYRHISGSQFYLGSFSYLGDWSLPQHPHSVVGVCGAGSANYPIATGVTECNGQLTLALKFHPSIALAQETQQRCLQLWQQSLQELSYA</sequence>
<reference evidence="1" key="1">
    <citation type="journal article" date="2022" name="Front. Microbiol.">
        <title>Genome-based taxonomic rearrangement of Oceanobacter-related bacteria including the description of Thalassolituus hydrocarbonoclasticus sp. nov. and Thalassolituus pacificus sp. nov. and emended description of the genus Thalassolituus.</title>
        <authorList>
            <person name="Dong C."/>
            <person name="Wei L."/>
            <person name="Wang J."/>
            <person name="Lai Q."/>
            <person name="Huang Z."/>
            <person name="Shao Z."/>
        </authorList>
    </citation>
    <scope>NUCLEOTIDE SEQUENCE</scope>
    <source>
        <strain evidence="1">59MF3M-4</strain>
    </source>
</reference>
<dbReference type="RefSeq" id="WP_260975909.1">
    <property type="nucleotide sequence ID" value="NZ_JAOANI010000015.1"/>
</dbReference>